<dbReference type="RefSeq" id="WP_379056074.1">
    <property type="nucleotide sequence ID" value="NZ_JBHTKB010000001.1"/>
</dbReference>
<evidence type="ECO:0000256" key="1">
    <source>
        <dbReference type="ARBA" id="ARBA00008918"/>
    </source>
</evidence>
<dbReference type="Gene3D" id="3.30.530.20">
    <property type="match status" value="1"/>
</dbReference>
<comment type="caution">
    <text evidence="3">The sequence shown here is derived from an EMBL/GenBank/DDBJ whole genome shotgun (WGS) entry which is preliminary data.</text>
</comment>
<feature type="domain" description="Coenzyme Q-binding protein COQ10 START" evidence="2">
    <location>
        <begin position="12"/>
        <end position="134"/>
    </location>
</feature>
<dbReference type="InterPro" id="IPR005031">
    <property type="entry name" value="COQ10_START"/>
</dbReference>
<dbReference type="InterPro" id="IPR044996">
    <property type="entry name" value="COQ10-like"/>
</dbReference>
<evidence type="ECO:0000313" key="3">
    <source>
        <dbReference type="EMBL" id="MFD0912884.1"/>
    </source>
</evidence>
<dbReference type="EMBL" id="JBHTKB010000001">
    <property type="protein sequence ID" value="MFD0912884.1"/>
    <property type="molecule type" value="Genomic_DNA"/>
</dbReference>
<dbReference type="PANTHER" id="PTHR12901:SF10">
    <property type="entry name" value="COENZYME Q-BINDING PROTEIN COQ10, MITOCHONDRIAL"/>
    <property type="match status" value="1"/>
</dbReference>
<accession>A0ABW3F7Z3</accession>
<protein>
    <submittedName>
        <fullName evidence="3">Type II toxin-antitoxin system RatA family toxin</fullName>
    </submittedName>
</protein>
<proteinExistence type="inferred from homology"/>
<evidence type="ECO:0000259" key="2">
    <source>
        <dbReference type="Pfam" id="PF03364"/>
    </source>
</evidence>
<dbReference type="InterPro" id="IPR023393">
    <property type="entry name" value="START-like_dom_sf"/>
</dbReference>
<reference evidence="4" key="1">
    <citation type="journal article" date="2019" name="Int. J. Syst. Evol. Microbiol.">
        <title>The Global Catalogue of Microorganisms (GCM) 10K type strain sequencing project: providing services to taxonomists for standard genome sequencing and annotation.</title>
        <authorList>
            <consortium name="The Broad Institute Genomics Platform"/>
            <consortium name="The Broad Institute Genome Sequencing Center for Infectious Disease"/>
            <person name="Wu L."/>
            <person name="Ma J."/>
        </authorList>
    </citation>
    <scope>NUCLEOTIDE SEQUENCE [LARGE SCALE GENOMIC DNA]</scope>
    <source>
        <strain evidence="4">CCUG 58412</strain>
    </source>
</reference>
<dbReference type="PANTHER" id="PTHR12901">
    <property type="entry name" value="SPERM PROTEIN HOMOLOG"/>
    <property type="match status" value="1"/>
</dbReference>
<evidence type="ECO:0000313" key="4">
    <source>
        <dbReference type="Proteomes" id="UP001597128"/>
    </source>
</evidence>
<keyword evidence="4" id="KW-1185">Reference proteome</keyword>
<dbReference type="SUPFAM" id="SSF55961">
    <property type="entry name" value="Bet v1-like"/>
    <property type="match status" value="1"/>
</dbReference>
<name>A0ABW3F7Z3_9PROT</name>
<dbReference type="Proteomes" id="UP001597128">
    <property type="component" value="Unassembled WGS sequence"/>
</dbReference>
<comment type="similarity">
    <text evidence="1">Belongs to the ribosome association toxin RatA family.</text>
</comment>
<sequence>MAQVEKTVLVMHSCATMFQLVDAVEDYASFLPWCGGSEVTERTEQVTQATIHIRYHGIVQHFTTRNHKQFPHQMDITLVDGPFKQLTGHWHFTPLREDACKIEFKLEYVFANGLIERIIAPVFSHIANTFVDSFVKQANKLYSK</sequence>
<dbReference type="Pfam" id="PF03364">
    <property type="entry name" value="Polyketide_cyc"/>
    <property type="match status" value="1"/>
</dbReference>
<organism evidence="3 4">
    <name type="scientific">Methylophilus luteus</name>
    <dbReference type="NCBI Taxonomy" id="640108"/>
    <lineage>
        <taxon>Bacteria</taxon>
        <taxon>Pseudomonadati</taxon>
        <taxon>Pseudomonadota</taxon>
        <taxon>Betaproteobacteria</taxon>
        <taxon>Nitrosomonadales</taxon>
        <taxon>Methylophilaceae</taxon>
        <taxon>Methylophilus</taxon>
    </lineage>
</organism>
<dbReference type="CDD" id="cd07813">
    <property type="entry name" value="COQ10p_like"/>
    <property type="match status" value="1"/>
</dbReference>
<gene>
    <name evidence="3" type="ORF">ACFQ1Z_04930</name>
</gene>